<keyword evidence="1" id="KW-0472">Membrane</keyword>
<dbReference type="InterPro" id="IPR036365">
    <property type="entry name" value="PGBD-like_sf"/>
</dbReference>
<organism evidence="3 4">
    <name type="scientific">Cellulosimicrobium cellulans</name>
    <name type="common">Arthrobacter luteus</name>
    <dbReference type="NCBI Taxonomy" id="1710"/>
    <lineage>
        <taxon>Bacteria</taxon>
        <taxon>Bacillati</taxon>
        <taxon>Actinomycetota</taxon>
        <taxon>Actinomycetes</taxon>
        <taxon>Micrococcales</taxon>
        <taxon>Promicromonosporaceae</taxon>
        <taxon>Cellulosimicrobium</taxon>
    </lineage>
</organism>
<name>A0A1Y0HV78_CELCE</name>
<dbReference type="KEGG" id="cceu:CBR64_11935"/>
<dbReference type="InterPro" id="IPR036366">
    <property type="entry name" value="PGBDSf"/>
</dbReference>
<feature type="transmembrane region" description="Helical" evidence="1">
    <location>
        <begin position="27"/>
        <end position="47"/>
    </location>
</feature>
<gene>
    <name evidence="3" type="ORF">CBR64_11935</name>
</gene>
<evidence type="ECO:0000313" key="3">
    <source>
        <dbReference type="EMBL" id="ARU52077.1"/>
    </source>
</evidence>
<dbReference type="Proteomes" id="UP000196228">
    <property type="component" value="Chromosome"/>
</dbReference>
<feature type="domain" description="Peptidoglycan binding-like" evidence="2">
    <location>
        <begin position="141"/>
        <end position="186"/>
    </location>
</feature>
<keyword evidence="1" id="KW-1133">Transmembrane helix</keyword>
<protein>
    <recommendedName>
        <fullName evidence="2">Peptidoglycan binding-like domain-containing protein</fullName>
    </recommendedName>
</protein>
<evidence type="ECO:0000256" key="1">
    <source>
        <dbReference type="SAM" id="Phobius"/>
    </source>
</evidence>
<dbReference type="EMBL" id="CP021383">
    <property type="protein sequence ID" value="ARU52077.1"/>
    <property type="molecule type" value="Genomic_DNA"/>
</dbReference>
<dbReference type="SUPFAM" id="SSF47090">
    <property type="entry name" value="PGBD-like"/>
    <property type="match status" value="1"/>
</dbReference>
<sequence>MREGSSRVRRAERRRAVDVARIRRSSAVLLTSIAVGALGVGAGLFLAPPQVPDELTAASDERSSPVAPQQFDDDRTVNVTLHVSEPVALRSAATGTVTEAFAAPGQEIASGATIFDVDSEPVVALHTTVPLYRDLTQGDRGIDVQALQDELVRLGYTVDTTGYYGRGTTAAVKELQKRAGATKPTGSLALSHVMWLPAPSVVPETWTATLGTLLGAGDVGTTPAALTSVSIDEVPNGLAPGPRTLTLFGSTTVLDDSGTATDPAFLAAAAATPDYRATRASDSPDTAPATTQLAEPLAALRVPPSAVFAVQGTSACIQSDGVARPVTIVGSGLGASLVTVEGEAPTTVDVGEAITADGCG</sequence>
<evidence type="ECO:0000313" key="4">
    <source>
        <dbReference type="Proteomes" id="UP000196228"/>
    </source>
</evidence>
<evidence type="ECO:0000259" key="2">
    <source>
        <dbReference type="Pfam" id="PF01471"/>
    </source>
</evidence>
<dbReference type="Gene3D" id="1.10.101.10">
    <property type="entry name" value="PGBD-like superfamily/PGBD"/>
    <property type="match status" value="1"/>
</dbReference>
<dbReference type="Pfam" id="PF01471">
    <property type="entry name" value="PG_binding_1"/>
    <property type="match status" value="1"/>
</dbReference>
<reference evidence="3 4" key="1">
    <citation type="submission" date="2017-05" db="EMBL/GenBank/DDBJ databases">
        <authorList>
            <person name="Song R."/>
            <person name="Chenine A.L."/>
            <person name="Ruprecht R.M."/>
        </authorList>
    </citation>
    <scope>NUCLEOTIDE SEQUENCE [LARGE SCALE GENOMIC DNA]</scope>
    <source>
        <strain evidence="3 4">PSBB019</strain>
    </source>
</reference>
<keyword evidence="1" id="KW-0812">Transmembrane</keyword>
<proteinExistence type="predicted"/>
<dbReference type="AlphaFoldDB" id="A0A1Y0HV78"/>
<dbReference type="InterPro" id="IPR002477">
    <property type="entry name" value="Peptidoglycan-bd-like"/>
</dbReference>
<accession>A0A1Y0HV78</accession>